<name>A0ABP4XE21_9ACTN</name>
<organism evidence="10 11">
    <name type="scientific">Luedemannella helvata</name>
    <dbReference type="NCBI Taxonomy" id="349315"/>
    <lineage>
        <taxon>Bacteria</taxon>
        <taxon>Bacillati</taxon>
        <taxon>Actinomycetota</taxon>
        <taxon>Actinomycetes</taxon>
        <taxon>Micromonosporales</taxon>
        <taxon>Micromonosporaceae</taxon>
        <taxon>Luedemannella</taxon>
    </lineage>
</organism>
<comment type="caution">
    <text evidence="10">The sequence shown here is derived from an EMBL/GenBank/DDBJ whole genome shotgun (WGS) entry which is preliminary data.</text>
</comment>
<evidence type="ECO:0000256" key="8">
    <source>
        <dbReference type="HAMAP-Rule" id="MF_00265"/>
    </source>
</evidence>
<keyword evidence="8" id="KW-0800">Toxin</keyword>
<dbReference type="InterPro" id="IPR050556">
    <property type="entry name" value="Type_II_TA_system_RNase"/>
</dbReference>
<evidence type="ECO:0000313" key="10">
    <source>
        <dbReference type="EMBL" id="GAA1775123.1"/>
    </source>
</evidence>
<feature type="domain" description="PIN" evidence="9">
    <location>
        <begin position="4"/>
        <end position="115"/>
    </location>
</feature>
<dbReference type="SUPFAM" id="SSF88723">
    <property type="entry name" value="PIN domain-like"/>
    <property type="match status" value="1"/>
</dbReference>
<dbReference type="Pfam" id="PF01850">
    <property type="entry name" value="PIN"/>
    <property type="match status" value="1"/>
</dbReference>
<accession>A0ABP4XE21</accession>
<feature type="binding site" evidence="8">
    <location>
        <position position="7"/>
    </location>
    <ligand>
        <name>Mg(2+)</name>
        <dbReference type="ChEBI" id="CHEBI:18420"/>
    </ligand>
</feature>
<evidence type="ECO:0000259" key="9">
    <source>
        <dbReference type="Pfam" id="PF01850"/>
    </source>
</evidence>
<evidence type="ECO:0000256" key="1">
    <source>
        <dbReference type="ARBA" id="ARBA00001946"/>
    </source>
</evidence>
<evidence type="ECO:0000256" key="5">
    <source>
        <dbReference type="ARBA" id="ARBA00022801"/>
    </source>
</evidence>
<feature type="binding site" evidence="8">
    <location>
        <position position="97"/>
    </location>
    <ligand>
        <name>Mg(2+)</name>
        <dbReference type="ChEBI" id="CHEBI:18420"/>
    </ligand>
</feature>
<dbReference type="InterPro" id="IPR002716">
    <property type="entry name" value="PIN_dom"/>
</dbReference>
<dbReference type="HAMAP" id="MF_00265">
    <property type="entry name" value="VapC_Nob1"/>
    <property type="match status" value="1"/>
</dbReference>
<dbReference type="Proteomes" id="UP001500655">
    <property type="component" value="Unassembled WGS sequence"/>
</dbReference>
<keyword evidence="3 8" id="KW-0540">Nuclease</keyword>
<dbReference type="RefSeq" id="WP_344087915.1">
    <property type="nucleotide sequence ID" value="NZ_BAAALS010000042.1"/>
</dbReference>
<dbReference type="CDD" id="cd18749">
    <property type="entry name" value="PIN_VapC4-5_FitB-like"/>
    <property type="match status" value="1"/>
</dbReference>
<dbReference type="Gene3D" id="3.40.50.1010">
    <property type="entry name" value="5'-nuclease"/>
    <property type="match status" value="1"/>
</dbReference>
<keyword evidence="4 8" id="KW-0479">Metal-binding</keyword>
<dbReference type="EC" id="3.1.-.-" evidence="8"/>
<sequence>MSFVVLDTDVASAALRGRLPDQFRARLAGQTVCITFVTLGELTKWTHLRSWGPRRLAGLREWRSDVVLLPYNEAVSLVWGELQARAQHRGRPRPVNDTWIAACCLAHGLPLATFNVKDYEDFVAHDGLHLVDAGPGPVRP</sequence>
<evidence type="ECO:0000256" key="2">
    <source>
        <dbReference type="ARBA" id="ARBA00022649"/>
    </source>
</evidence>
<comment type="cofactor">
    <cofactor evidence="1 8">
        <name>Mg(2+)</name>
        <dbReference type="ChEBI" id="CHEBI:18420"/>
    </cofactor>
</comment>
<dbReference type="InterPro" id="IPR022907">
    <property type="entry name" value="VapC_family"/>
</dbReference>
<keyword evidence="6 8" id="KW-0460">Magnesium</keyword>
<evidence type="ECO:0000256" key="6">
    <source>
        <dbReference type="ARBA" id="ARBA00022842"/>
    </source>
</evidence>
<protein>
    <recommendedName>
        <fullName evidence="8">Ribonuclease VapC</fullName>
        <shortName evidence="8">RNase VapC</shortName>
        <ecNumber evidence="8">3.1.-.-</ecNumber>
    </recommendedName>
    <alternativeName>
        <fullName evidence="8">Toxin VapC</fullName>
    </alternativeName>
</protein>
<reference evidence="11" key="1">
    <citation type="journal article" date="2019" name="Int. J. Syst. Evol. Microbiol.">
        <title>The Global Catalogue of Microorganisms (GCM) 10K type strain sequencing project: providing services to taxonomists for standard genome sequencing and annotation.</title>
        <authorList>
            <consortium name="The Broad Institute Genomics Platform"/>
            <consortium name="The Broad Institute Genome Sequencing Center for Infectious Disease"/>
            <person name="Wu L."/>
            <person name="Ma J."/>
        </authorList>
    </citation>
    <scope>NUCLEOTIDE SEQUENCE [LARGE SCALE GENOMIC DNA]</scope>
    <source>
        <strain evidence="11">JCM 13249</strain>
    </source>
</reference>
<evidence type="ECO:0000313" key="11">
    <source>
        <dbReference type="Proteomes" id="UP001500655"/>
    </source>
</evidence>
<dbReference type="EMBL" id="BAAALS010000042">
    <property type="protein sequence ID" value="GAA1775123.1"/>
    <property type="molecule type" value="Genomic_DNA"/>
</dbReference>
<keyword evidence="2 8" id="KW-1277">Toxin-antitoxin system</keyword>
<keyword evidence="11" id="KW-1185">Reference proteome</keyword>
<dbReference type="InterPro" id="IPR029060">
    <property type="entry name" value="PIN-like_dom_sf"/>
</dbReference>
<dbReference type="PANTHER" id="PTHR33653">
    <property type="entry name" value="RIBONUCLEASE VAPC2"/>
    <property type="match status" value="1"/>
</dbReference>
<evidence type="ECO:0000256" key="7">
    <source>
        <dbReference type="ARBA" id="ARBA00038093"/>
    </source>
</evidence>
<comment type="function">
    <text evidence="8">Toxic component of a toxin-antitoxin (TA) system. An RNase.</text>
</comment>
<evidence type="ECO:0000256" key="4">
    <source>
        <dbReference type="ARBA" id="ARBA00022723"/>
    </source>
</evidence>
<dbReference type="PANTHER" id="PTHR33653:SF1">
    <property type="entry name" value="RIBONUCLEASE VAPC2"/>
    <property type="match status" value="1"/>
</dbReference>
<evidence type="ECO:0000256" key="3">
    <source>
        <dbReference type="ARBA" id="ARBA00022722"/>
    </source>
</evidence>
<keyword evidence="5 8" id="KW-0378">Hydrolase</keyword>
<proteinExistence type="inferred from homology"/>
<comment type="similarity">
    <text evidence="7 8">Belongs to the PINc/VapC protein family.</text>
</comment>
<gene>
    <name evidence="8" type="primary">vapC</name>
    <name evidence="10" type="ORF">GCM10009681_53390</name>
</gene>